<evidence type="ECO:0000313" key="3">
    <source>
        <dbReference type="Proteomes" id="UP000053617"/>
    </source>
</evidence>
<protein>
    <submittedName>
        <fullName evidence="2">Uncharacterized protein</fullName>
    </submittedName>
</protein>
<keyword evidence="3" id="KW-1185">Reference proteome</keyword>
<evidence type="ECO:0000313" key="2">
    <source>
        <dbReference type="EMBL" id="KIX08087.1"/>
    </source>
</evidence>
<dbReference type="AlphaFoldDB" id="A0A0D2G0Q6"/>
<proteinExistence type="predicted"/>
<evidence type="ECO:0000256" key="1">
    <source>
        <dbReference type="SAM" id="MobiDB-lite"/>
    </source>
</evidence>
<feature type="region of interest" description="Disordered" evidence="1">
    <location>
        <begin position="1"/>
        <end position="27"/>
    </location>
</feature>
<sequence>MPTRRRDLPLVEDDSQEPHQDEIDPPVLKQAMNTARGQFVRDQPRHSSPHTTPALRANISKRRAPGSGSSHVSWRIGMAPSTVMTLSKEESQIEQILSQTSAFYCGMFETSWSRRLQESSTAFDIMSEMENFSGSITTAGGLLAVDRIDTASLILGRVLPTLQHLLVSQHPQLYYVLADLSLDTSDNELGRLRGQVKRFSAGISQTILGAQHPITRLLRLDLPLDQTLRLRELIQRKVHELHEQFFSQTSYQTTGQYYYLARVLAQLGQTDEAARILSSIMTIWEVNYGMNSLMSVTALLEMTKVRLAQNNPDVQAECLVNDALQRTLTLEDSTKVRPLSAGIVHSRMGCLRTLARLFVMRNNYTIALQHYTQAVQVGINELGPAAPAVLLALADLDAASKMAAHANANAASIGLEE</sequence>
<dbReference type="InterPro" id="IPR011990">
    <property type="entry name" value="TPR-like_helical_dom_sf"/>
</dbReference>
<dbReference type="HOGENOM" id="CLU_029369_0_0_1"/>
<feature type="region of interest" description="Disordered" evidence="1">
    <location>
        <begin position="39"/>
        <end position="73"/>
    </location>
</feature>
<dbReference type="Proteomes" id="UP000053617">
    <property type="component" value="Unassembled WGS sequence"/>
</dbReference>
<dbReference type="OrthoDB" id="4120459at2759"/>
<dbReference type="VEuPathDB" id="FungiDB:Z518_02742"/>
<dbReference type="EMBL" id="KN847476">
    <property type="protein sequence ID" value="KIX08087.1"/>
    <property type="molecule type" value="Genomic_DNA"/>
</dbReference>
<dbReference type="Gene3D" id="1.25.40.10">
    <property type="entry name" value="Tetratricopeptide repeat domain"/>
    <property type="match status" value="1"/>
</dbReference>
<dbReference type="GeneID" id="25290813"/>
<dbReference type="SUPFAM" id="SSF48452">
    <property type="entry name" value="TPR-like"/>
    <property type="match status" value="1"/>
</dbReference>
<reference evidence="2 3" key="1">
    <citation type="submission" date="2015-01" db="EMBL/GenBank/DDBJ databases">
        <title>The Genome Sequence of Rhinocladiella mackenzie CBS 650.93.</title>
        <authorList>
            <consortium name="The Broad Institute Genomics Platform"/>
            <person name="Cuomo C."/>
            <person name="de Hoog S."/>
            <person name="Gorbushina A."/>
            <person name="Stielow B."/>
            <person name="Teixiera M."/>
            <person name="Abouelleil A."/>
            <person name="Chapman S.B."/>
            <person name="Priest M."/>
            <person name="Young S.K."/>
            <person name="Wortman J."/>
            <person name="Nusbaum C."/>
            <person name="Birren B."/>
        </authorList>
    </citation>
    <scope>NUCLEOTIDE SEQUENCE [LARGE SCALE GENOMIC DNA]</scope>
    <source>
        <strain evidence="2 3">CBS 650.93</strain>
    </source>
</reference>
<organism evidence="2 3">
    <name type="scientific">Rhinocladiella mackenziei CBS 650.93</name>
    <dbReference type="NCBI Taxonomy" id="1442369"/>
    <lineage>
        <taxon>Eukaryota</taxon>
        <taxon>Fungi</taxon>
        <taxon>Dikarya</taxon>
        <taxon>Ascomycota</taxon>
        <taxon>Pezizomycotina</taxon>
        <taxon>Eurotiomycetes</taxon>
        <taxon>Chaetothyriomycetidae</taxon>
        <taxon>Chaetothyriales</taxon>
        <taxon>Herpotrichiellaceae</taxon>
        <taxon>Rhinocladiella</taxon>
    </lineage>
</organism>
<gene>
    <name evidence="2" type="ORF">Z518_02742</name>
</gene>
<accession>A0A0D2G0Q6</accession>
<dbReference type="RefSeq" id="XP_013275223.1">
    <property type="nucleotide sequence ID" value="XM_013419769.1"/>
</dbReference>
<name>A0A0D2G0Q6_9EURO</name>